<organism evidence="3 4">
    <name type="scientific">Pandoravirus japonicus</name>
    <dbReference type="NCBI Taxonomy" id="2823154"/>
    <lineage>
        <taxon>Viruses</taxon>
        <taxon>Pandoravirus</taxon>
    </lineage>
</organism>
<evidence type="ECO:0000313" key="4">
    <source>
        <dbReference type="Proteomes" id="UP001253637"/>
    </source>
</evidence>
<dbReference type="Pfam" id="PF19179">
    <property type="entry name" value="TTC3_DZIP3_dom"/>
    <property type="match status" value="1"/>
</dbReference>
<proteinExistence type="predicted"/>
<feature type="region of interest" description="Disordered" evidence="1">
    <location>
        <begin position="534"/>
        <end position="586"/>
    </location>
</feature>
<reference evidence="3" key="1">
    <citation type="submission" date="2021-04" db="EMBL/GenBank/DDBJ databases">
        <title>Draft Genome Sequence of Pandoravirus japonicus, Isolated from the Sabaishi River of Niigata, Japan.</title>
        <authorList>
            <person name="Hosokawa N."/>
            <person name="Takahashi H."/>
            <person name="Aoki K."/>
            <person name="Takemura M."/>
        </authorList>
    </citation>
    <scope>NUCLEOTIDE SEQUENCE</scope>
</reference>
<evidence type="ECO:0000256" key="1">
    <source>
        <dbReference type="SAM" id="MobiDB-lite"/>
    </source>
</evidence>
<name>A0A811BU02_9VIRU</name>
<evidence type="ECO:0000259" key="2">
    <source>
        <dbReference type="Pfam" id="PF19179"/>
    </source>
</evidence>
<dbReference type="UniPathway" id="UPA00143"/>
<feature type="compositionally biased region" description="Low complexity" evidence="1">
    <location>
        <begin position="250"/>
        <end position="261"/>
    </location>
</feature>
<feature type="region of interest" description="Disordered" evidence="1">
    <location>
        <begin position="435"/>
        <end position="505"/>
    </location>
</feature>
<dbReference type="EMBL" id="LC625835">
    <property type="protein sequence ID" value="BCU03961.1"/>
    <property type="molecule type" value="Genomic_DNA"/>
</dbReference>
<feature type="domain" description="E3 ubiquitin-protein ligase TTC3/DZIP3" evidence="2">
    <location>
        <begin position="359"/>
        <end position="424"/>
    </location>
</feature>
<dbReference type="GO" id="GO:0016567">
    <property type="term" value="P:protein ubiquitination"/>
    <property type="evidence" value="ECO:0007669"/>
    <property type="project" value="UniProtKB-UniPathway"/>
</dbReference>
<evidence type="ECO:0000313" key="3">
    <source>
        <dbReference type="EMBL" id="BCU03961.1"/>
    </source>
</evidence>
<feature type="compositionally biased region" description="Pro residues" evidence="1">
    <location>
        <begin position="267"/>
        <end position="276"/>
    </location>
</feature>
<feature type="region of interest" description="Disordered" evidence="1">
    <location>
        <begin position="250"/>
        <end position="301"/>
    </location>
</feature>
<dbReference type="Proteomes" id="UP001253637">
    <property type="component" value="Segment"/>
</dbReference>
<accession>A0A811BU02</accession>
<protein>
    <recommendedName>
        <fullName evidence="2">E3 ubiquitin-protein ligase TTC3/DZIP3 domain-containing protein</fullName>
    </recommendedName>
</protein>
<sequence length="614" mass="65775">MRAPRPHLAGFVASVAHTMAALVAAAPSAVVVAACTGTSRSGGQLLVEVVSCVKAPWVRCIVAMPPMVQRACLLRLAGDSRRRQCALCLRSKDALCLRAAHAYWLDAGCVTLAVAVAVVKRAALCPACVQRSLTERDGLPRAWDFMNAKGWRRKNGFTHLPHVDWVVQRNGALVDPRGRMRGWTPIYPPPPLSSLSPPGVHTVPDADQFVPFPETDQLLLSFRSLSDALSRCIASYAPADERERLLLASRPRPSLPSSPLSHAATVIPPPPPSPPRVRPRKPPRPSARPERPRPPTWPDQAAIVYGPYNDATTQSEPVADNNGNQVPQRTAVAQASRSRLACASGARCPAPSQMVRANKRHVRVECDAGCCMRYHGACWRNRRTEWHGGGSGDATAATHADGCPTPDCWGALVRVVSVGGAGLVEHVVWSRDTGSDIAPRASDAADGRGPAAQRRPLTGRLRDRPPLGNNSASVAASAEPDPERRAHANAAPVALPPRNVSPPTAQITTTTTTTATKATAECGRSALAVVSHADRPVGHGGGDDDDGHNGPPSIYDIRDCVGRKKVPRVRAQKRQRVRAREKATWSADVVEGPLAADPTAVYDDDLLWPEFFRP</sequence>
<dbReference type="InterPro" id="IPR043866">
    <property type="entry name" value="TTC3/DZIP3_dom"/>
</dbReference>
<feature type="compositionally biased region" description="Basic residues" evidence="1">
    <location>
        <begin position="563"/>
        <end position="577"/>
    </location>
</feature>